<accession>A0A5D5AKY2</accession>
<protein>
    <submittedName>
        <fullName evidence="1">Extracellular solute-binding protein</fullName>
    </submittedName>
</protein>
<dbReference type="AlphaFoldDB" id="A0A5D5AKY2"/>
<dbReference type="PANTHER" id="PTHR43649">
    <property type="entry name" value="ARABINOSE-BINDING PROTEIN-RELATED"/>
    <property type="match status" value="1"/>
</dbReference>
<dbReference type="Pfam" id="PF13416">
    <property type="entry name" value="SBP_bac_8"/>
    <property type="match status" value="1"/>
</dbReference>
<gene>
    <name evidence="1" type="ORF">FYC77_13345</name>
</gene>
<dbReference type="InterPro" id="IPR006059">
    <property type="entry name" value="SBP"/>
</dbReference>
<dbReference type="InterPro" id="IPR050490">
    <property type="entry name" value="Bact_solute-bd_prot1"/>
</dbReference>
<dbReference type="EMBL" id="VTAW01000017">
    <property type="protein sequence ID" value="TYT61497.1"/>
    <property type="molecule type" value="Genomic_DNA"/>
</dbReference>
<keyword evidence="2" id="KW-1185">Reference proteome</keyword>
<evidence type="ECO:0000313" key="1">
    <source>
        <dbReference type="EMBL" id="TYT61497.1"/>
    </source>
</evidence>
<organism evidence="1 2">
    <name type="scientific">Natrialba swarupiae</name>
    <dbReference type="NCBI Taxonomy" id="2448032"/>
    <lineage>
        <taxon>Archaea</taxon>
        <taxon>Methanobacteriati</taxon>
        <taxon>Methanobacteriota</taxon>
        <taxon>Stenosarchaea group</taxon>
        <taxon>Halobacteria</taxon>
        <taxon>Halobacteriales</taxon>
        <taxon>Natrialbaceae</taxon>
        <taxon>Natrialba</taxon>
    </lineage>
</organism>
<dbReference type="Proteomes" id="UP000324104">
    <property type="component" value="Unassembled WGS sequence"/>
</dbReference>
<sequence>MADEINVWTHGTLPPAWEAAADEYTAENDGVTINIEELGFDENISQYNTAVASGQGAPSIGIQEGRDTPGMIARGGLADISGMMSDGAEDVFVDWKWAPIEGFDGDGIYGLPMDTAPVVTFYNRSMYDQAGFAPEDIETYYDLIDLGEELDDDQFVLSWAPEMLGIRWEIFYRQKGEQIYTEDGALNIDTDATAEIAEVMLDLYEADVMDRTDEFTESWFAALNDDRYATVTSGAWMAGALEDSLEGQDGNWGMHRCPALHDGDARASNHGGSSVVFASQLDDAEIARAYDFAEFFLTDTERCMMLGTEAGVFPANEETYSDSFWEEPQEYFDGQSYELILEVAEEVPELRYHEEHAEVLDEMETQLEEVLQGNVAPNEIGAQAQEAVADRTGLDTA</sequence>
<dbReference type="PANTHER" id="PTHR43649:SF12">
    <property type="entry name" value="DIACETYLCHITOBIOSE BINDING PROTEIN DASA"/>
    <property type="match status" value="1"/>
</dbReference>
<dbReference type="SUPFAM" id="SSF53850">
    <property type="entry name" value="Periplasmic binding protein-like II"/>
    <property type="match status" value="1"/>
</dbReference>
<comment type="caution">
    <text evidence="1">The sequence shown here is derived from an EMBL/GenBank/DDBJ whole genome shotgun (WGS) entry which is preliminary data.</text>
</comment>
<reference evidence="1 2" key="1">
    <citation type="submission" date="2019-08" db="EMBL/GenBank/DDBJ databases">
        <title>Archaea genome.</title>
        <authorList>
            <person name="Kajale S."/>
            <person name="Shouche Y."/>
            <person name="Deshpande N."/>
            <person name="Sharma A."/>
        </authorList>
    </citation>
    <scope>NUCLEOTIDE SEQUENCE [LARGE SCALE GENOMIC DNA]</scope>
    <source>
        <strain evidence="1 2">ESP3B_9</strain>
    </source>
</reference>
<evidence type="ECO:0000313" key="2">
    <source>
        <dbReference type="Proteomes" id="UP000324104"/>
    </source>
</evidence>
<name>A0A5D5AKY2_9EURY</name>
<dbReference type="Gene3D" id="3.40.190.10">
    <property type="entry name" value="Periplasmic binding protein-like II"/>
    <property type="match status" value="1"/>
</dbReference>
<proteinExistence type="predicted"/>